<dbReference type="PROSITE" id="PS51677">
    <property type="entry name" value="NODB"/>
    <property type="match status" value="1"/>
</dbReference>
<dbReference type="EMBL" id="CP018866">
    <property type="protein sequence ID" value="AST94087.1"/>
    <property type="molecule type" value="Genomic_DNA"/>
</dbReference>
<dbReference type="GO" id="GO:0016020">
    <property type="term" value="C:membrane"/>
    <property type="evidence" value="ECO:0007669"/>
    <property type="project" value="TreeGrafter"/>
</dbReference>
<dbReference type="Pfam" id="PF01522">
    <property type="entry name" value="Polysacc_deac_1"/>
    <property type="match status" value="1"/>
</dbReference>
<dbReference type="GO" id="GO:0016810">
    <property type="term" value="F:hydrolase activity, acting on carbon-nitrogen (but not peptide) bonds"/>
    <property type="evidence" value="ECO:0007669"/>
    <property type="project" value="InterPro"/>
</dbReference>
<keyword evidence="1" id="KW-0472">Membrane</keyword>
<sequence>MNFFFIINGKKLKQTAIILIAAFFTAGILYIENISYQSVFSSKDGPKAIYKGEGNEKEIALTFDISWGDEKAIPILDVLKENGISGATFFLSASWAERHPQIVERITKDGHEIGSMGYSHEHSYTEMEPAKVRRDILQAQDAFRKLGVKNIQLLRPPNGSFNKEILQIANSLGFTIIHWSVDSHDWMSPGKDIIVDNVIKNLKGGDIILLHASDSAKQTKDALPDIIQHIKNEGYENKTVSQLITNAKANSSEIK</sequence>
<keyword evidence="1" id="KW-0812">Transmembrane</keyword>
<reference evidence="3 4" key="1">
    <citation type="submission" date="2016-12" db="EMBL/GenBank/DDBJ databases">
        <title>The whole genome sequencing and assembly of Bacillus cohnii DSM 6307T strain.</title>
        <authorList>
            <person name="Lee Y.-J."/>
            <person name="Yi H."/>
            <person name="Bahn Y.-S."/>
            <person name="Kim J.F."/>
            <person name="Lee D.-W."/>
        </authorList>
    </citation>
    <scope>NUCLEOTIDE SEQUENCE [LARGE SCALE GENOMIC DNA]</scope>
    <source>
        <strain evidence="3 4">DSM 6307</strain>
    </source>
</reference>
<dbReference type="InterPro" id="IPR002509">
    <property type="entry name" value="NODB_dom"/>
</dbReference>
<proteinExistence type="predicted"/>
<dbReference type="KEGG" id="bcoh:BC6307_23920"/>
<evidence type="ECO:0000313" key="4">
    <source>
        <dbReference type="Proteomes" id="UP000215224"/>
    </source>
</evidence>
<dbReference type="Gene3D" id="3.20.20.370">
    <property type="entry name" value="Glycoside hydrolase/deacetylase"/>
    <property type="match status" value="1"/>
</dbReference>
<keyword evidence="4" id="KW-1185">Reference proteome</keyword>
<dbReference type="GO" id="GO:0005975">
    <property type="term" value="P:carbohydrate metabolic process"/>
    <property type="evidence" value="ECO:0007669"/>
    <property type="project" value="InterPro"/>
</dbReference>
<gene>
    <name evidence="3" type="ORF">BC6307_23920</name>
</gene>
<feature type="transmembrane region" description="Helical" evidence="1">
    <location>
        <begin position="12"/>
        <end position="31"/>
    </location>
</feature>
<dbReference type="STRING" id="1314751.GCA_001591425_01492"/>
<dbReference type="PANTHER" id="PTHR10587:SF128">
    <property type="entry name" value="POLYSACCHARIDE DEACETYLASE PDAB-RELATED"/>
    <property type="match status" value="1"/>
</dbReference>
<organism evidence="3 4">
    <name type="scientific">Sutcliffiella cohnii</name>
    <dbReference type="NCBI Taxonomy" id="33932"/>
    <lineage>
        <taxon>Bacteria</taxon>
        <taxon>Bacillati</taxon>
        <taxon>Bacillota</taxon>
        <taxon>Bacilli</taxon>
        <taxon>Bacillales</taxon>
        <taxon>Bacillaceae</taxon>
        <taxon>Sutcliffiella</taxon>
    </lineage>
</organism>
<dbReference type="SUPFAM" id="SSF88713">
    <property type="entry name" value="Glycoside hydrolase/deacetylase"/>
    <property type="match status" value="1"/>
</dbReference>
<dbReference type="Proteomes" id="UP000215224">
    <property type="component" value="Chromosome"/>
</dbReference>
<dbReference type="InterPro" id="IPR011330">
    <property type="entry name" value="Glyco_hydro/deAcase_b/a-brl"/>
</dbReference>
<dbReference type="RefSeq" id="WP_066414142.1">
    <property type="nucleotide sequence ID" value="NZ_CP018866.1"/>
</dbReference>
<keyword evidence="1" id="KW-1133">Transmembrane helix</keyword>
<dbReference type="InterPro" id="IPR014132">
    <property type="entry name" value="PdaB-like"/>
</dbReference>
<evidence type="ECO:0000256" key="1">
    <source>
        <dbReference type="SAM" id="Phobius"/>
    </source>
</evidence>
<dbReference type="PANTHER" id="PTHR10587">
    <property type="entry name" value="GLYCOSYL TRANSFERASE-RELATED"/>
    <property type="match status" value="1"/>
</dbReference>
<protein>
    <submittedName>
        <fullName evidence="3">Polysaccharide deacetylase family sporulation protein PdaB</fullName>
    </submittedName>
</protein>
<name>A0A223KXE6_9BACI</name>
<dbReference type="InterPro" id="IPR050248">
    <property type="entry name" value="Polysacc_deacetylase_ArnD"/>
</dbReference>
<accession>A0A223KXE6</accession>
<evidence type="ECO:0000313" key="3">
    <source>
        <dbReference type="EMBL" id="AST94087.1"/>
    </source>
</evidence>
<feature type="domain" description="NodB homology" evidence="2">
    <location>
        <begin position="57"/>
        <end position="238"/>
    </location>
</feature>
<evidence type="ECO:0000259" key="2">
    <source>
        <dbReference type="PROSITE" id="PS51677"/>
    </source>
</evidence>
<dbReference type="AlphaFoldDB" id="A0A223KXE6"/>
<dbReference type="NCBIfam" id="TIGR02764">
    <property type="entry name" value="spore_ybaN_pdaB"/>
    <property type="match status" value="1"/>
</dbReference>